<organism evidence="1 2">
    <name type="scientific">Horticoccus luteus</name>
    <dbReference type="NCBI Taxonomy" id="2862869"/>
    <lineage>
        <taxon>Bacteria</taxon>
        <taxon>Pseudomonadati</taxon>
        <taxon>Verrucomicrobiota</taxon>
        <taxon>Opitutia</taxon>
        <taxon>Opitutales</taxon>
        <taxon>Opitutaceae</taxon>
        <taxon>Horticoccus</taxon>
    </lineage>
</organism>
<dbReference type="InterPro" id="IPR016154">
    <property type="entry name" value="Heat_shock_Hsp33_C"/>
</dbReference>
<dbReference type="AlphaFoldDB" id="A0A8F9XGX1"/>
<sequence>MPETTPPNIDDAGHEVRTYFVRGRNALVARANFSELFVDYYLHLADQKMHPQAAHDAMFKRALAAFTLHCASRPWNELTAWTINFQAPLVNLFLTGDNTNGAVTGRVFDDNVKELPENLFYADVVRGNQPTRRSTISFTGAEPLAAAEKFYRQSEQRVARYFQIGEEDFVMVTEHPDCDMAWLEGLTTEAMKTVDETETLALLERRIYRWHCGCNQERMMEVLAPAMRHNPEELFGGEPKLEIRCPRCGARHAITREGLEAFVASHAE</sequence>
<reference evidence="1" key="1">
    <citation type="submission" date="2021-08" db="EMBL/GenBank/DDBJ databases">
        <title>Genome of a novel bacterium of the phylum Verrucomicrobia, Oleiharenicola sp. KSB-15.</title>
        <authorList>
            <person name="Chung J.-H."/>
            <person name="Ahn J.-H."/>
            <person name="Yoon Y."/>
            <person name="Kim D.-Y."/>
            <person name="An S.-H."/>
            <person name="Park I."/>
            <person name="Yeon J."/>
        </authorList>
    </citation>
    <scope>NUCLEOTIDE SEQUENCE</scope>
    <source>
        <strain evidence="1">KSB-15</strain>
    </source>
</reference>
<evidence type="ECO:0000313" key="2">
    <source>
        <dbReference type="Proteomes" id="UP000825051"/>
    </source>
</evidence>
<keyword evidence="2" id="KW-1185">Reference proteome</keyword>
<proteinExistence type="predicted"/>
<dbReference type="RefSeq" id="WP_220163913.1">
    <property type="nucleotide sequence ID" value="NZ_CP080507.1"/>
</dbReference>
<name>A0A8F9XGX1_9BACT</name>
<dbReference type="InterPro" id="IPR000397">
    <property type="entry name" value="Heat_shock_Hsp33"/>
</dbReference>
<dbReference type="EMBL" id="CP080507">
    <property type="protein sequence ID" value="QYM79702.1"/>
    <property type="molecule type" value="Genomic_DNA"/>
</dbReference>
<dbReference type="GO" id="GO:0005737">
    <property type="term" value="C:cytoplasm"/>
    <property type="evidence" value="ECO:0007669"/>
    <property type="project" value="InterPro"/>
</dbReference>
<dbReference type="SUPFAM" id="SSF118352">
    <property type="entry name" value="HSP33 redox switch-like"/>
    <property type="match status" value="1"/>
</dbReference>
<dbReference type="Pfam" id="PF01430">
    <property type="entry name" value="HSP33"/>
    <property type="match status" value="1"/>
</dbReference>
<dbReference type="GO" id="GO:0006457">
    <property type="term" value="P:protein folding"/>
    <property type="evidence" value="ECO:0007669"/>
    <property type="project" value="InterPro"/>
</dbReference>
<accession>A0A8F9XGX1</accession>
<gene>
    <name evidence="1" type="ORF">K0B96_03525</name>
</gene>
<evidence type="ECO:0000313" key="1">
    <source>
        <dbReference type="EMBL" id="QYM79702.1"/>
    </source>
</evidence>
<dbReference type="GO" id="GO:0051082">
    <property type="term" value="F:unfolded protein binding"/>
    <property type="evidence" value="ECO:0007669"/>
    <property type="project" value="InterPro"/>
</dbReference>
<dbReference type="Proteomes" id="UP000825051">
    <property type="component" value="Chromosome"/>
</dbReference>
<dbReference type="Gene3D" id="3.90.1280.10">
    <property type="entry name" value="HSP33 redox switch-like"/>
    <property type="match status" value="1"/>
</dbReference>
<protein>
    <submittedName>
        <fullName evidence="1">Hsp33 family molecular chaperone HslO</fullName>
    </submittedName>
</protein>
<dbReference type="KEGG" id="ole:K0B96_03525"/>